<dbReference type="PROSITE" id="PS00108">
    <property type="entry name" value="PROTEIN_KINASE_ST"/>
    <property type="match status" value="1"/>
</dbReference>
<evidence type="ECO:0000259" key="6">
    <source>
        <dbReference type="PROSITE" id="PS50011"/>
    </source>
</evidence>
<evidence type="ECO:0000256" key="4">
    <source>
        <dbReference type="PROSITE-ProRule" id="PRU10141"/>
    </source>
</evidence>
<organism evidence="8 9">
    <name type="scientific">Archangium lansingense</name>
    <dbReference type="NCBI Taxonomy" id="2995310"/>
    <lineage>
        <taxon>Bacteria</taxon>
        <taxon>Pseudomonadati</taxon>
        <taxon>Myxococcota</taxon>
        <taxon>Myxococcia</taxon>
        <taxon>Myxococcales</taxon>
        <taxon>Cystobacterineae</taxon>
        <taxon>Archangiaceae</taxon>
        <taxon>Archangium</taxon>
    </lineage>
</organism>
<dbReference type="SMART" id="SM00028">
    <property type="entry name" value="TPR"/>
    <property type="match status" value="2"/>
</dbReference>
<sequence length="1428" mass="159515">MDGDDSQVPPPERPPGSDGQTDDRQVTPSEVSPDSLEASPSKEDRDSFERLLEKAFRFSPLDSLGPQPGERLGGQDGRRFEILRGLGRGGMGQVVRAQDKVLHRIVALKFIAPGREFSGRELDKLLQDEARLVAQLDHENIVRIFDISAWNGSPFLIMECLEGQSLEALLRRGPLELRRALRILSDITAGLAHAHSRQIIHRDLKPSNVFILRDGRAKLLDFGLARFASSLGVDVERSGTPAFMAPEQWRGRTQDPRTDVWAAGVLLYLMLTGELPYPIGDKPLRDHVLSDEPVPPVRMFHPELPEPVDRFLARALAKAPELRFQSALEMRERLRVLEWSLFPFTQAPPPRLVPHRRQVTLVCCRFSGSLGSFDAEDLSELQSVFHQECSGVIERHGGWVPLRMGDEVMGCFGYPMAREEDVVSAVRAALELSRLAERLPQASELELAVHVGVHTDLVVLEVPAPSGQKALSLSMQGEAPRVASWLAGQAAPHSAFLSEKTWQGARGTFVAEALGWKVFYSSLGAARVGVHRLVGESPEPTRFKRAQARGLTPLVGRTRELHQLLARWEAARKGQGVMLLLSGEAGIGKSRLIQELCEHAVRAGARCVSSQCWPQLSRSAFHPVIEWLVHLIGLEPESPAARRWARLEEMLRGLDMPLPEGLQLLGPLLDLPPREEQPLLLSPEQQRERTLETLATFLLRLTALFPGEDGPGSLLLVMEDLHWADPSTLRLLTLLRERIESAGLCLVLSTRPEQRLSWPPHPGLHPIMLERLGADETARMIRRLIGRDSGLTAEAIARLVKQTEGIPLFIEEMSRMVLTRAPSGEAASPVGPLPVTLQELCMARLDPLPQEQKELAWTAAVLGRSFTQGQLAALSERDSIMLRRELEELVELGLLLRKGEEAEDPHYEFRHVLLQEAAYESLLKPRRRHYHQRVARLLEHPPSGVTTAPPELIAHHYTQAGELELAIRFWAQAGELALKRSAFEESISHLEQALRLFERLPEADRRMDEKLRFLVLLGQALVAGRAYSAPEVTLLYENIGRLFHDVRDASVLVAACRGLANQNMMRLNFPLTGRLAEQIVSLGERIQVPQLLVVGRWMGGMSHLLQGHVAKARRLFCEALDSAAPELELEPQALGVLEPEPLAMARAYAGVALILGCEKQSGQRLIDASLRRAERLGHPYTFLLVGHAACIFYQMRFEAHRVLELTERQRPVYEQHPFLRLESWTPVQRGWALVLLGQREEGQALLLEGLAHLRRVHAETGWPYLLCLLADAHLRLGQSSEGLAAVAEGLAWAERTGQHLEDSELYRLRGEFLLRNGETARALNDFHEAIQSARRAGALCIELRATLRLYQLLREQGRGSNALRLLRELVEPLSPHLDSPELRVARELLARVQGEHSGEHELDWLVSASPWDGGHIPQATSPTVWEPL</sequence>
<feature type="domain" description="Protein kinase" evidence="6">
    <location>
        <begin position="80"/>
        <end position="345"/>
    </location>
</feature>
<evidence type="ECO:0000256" key="3">
    <source>
        <dbReference type="ARBA" id="ARBA00022840"/>
    </source>
</evidence>
<keyword evidence="2 4" id="KW-0547">Nucleotide-binding</keyword>
<dbReference type="PROSITE" id="PS00107">
    <property type="entry name" value="PROTEIN_KINASE_ATP"/>
    <property type="match status" value="1"/>
</dbReference>
<dbReference type="RefSeq" id="WP_267537197.1">
    <property type="nucleotide sequence ID" value="NZ_JAPNKA010000001.1"/>
</dbReference>
<reference evidence="8 9" key="1">
    <citation type="submission" date="2022-11" db="EMBL/GenBank/DDBJ databases">
        <title>Minimal conservation of predation-associated metabolite biosynthetic gene clusters underscores biosynthetic potential of Myxococcota including descriptions for ten novel species: Archangium lansinium sp. nov., Myxococcus landrumus sp. nov., Nannocystis bai.</title>
        <authorList>
            <person name="Ahearne A."/>
            <person name="Stevens C."/>
            <person name="Phillips K."/>
        </authorList>
    </citation>
    <scope>NUCLEOTIDE SEQUENCE [LARGE SCALE GENOMIC DNA]</scope>
    <source>
        <strain evidence="8 9">MIWBW</strain>
    </source>
</reference>
<evidence type="ECO:0000256" key="2">
    <source>
        <dbReference type="ARBA" id="ARBA00022741"/>
    </source>
</evidence>
<dbReference type="PROSITE" id="PS50125">
    <property type="entry name" value="GUANYLATE_CYCLASE_2"/>
    <property type="match status" value="1"/>
</dbReference>
<comment type="subcellular location">
    <subcellularLocation>
        <location evidence="1">Membrane</location>
        <topology evidence="1">Single-pass membrane protein</topology>
    </subcellularLocation>
</comment>
<dbReference type="SUPFAM" id="SSF56112">
    <property type="entry name" value="Protein kinase-like (PK-like)"/>
    <property type="match status" value="1"/>
</dbReference>
<dbReference type="EMBL" id="JAPNKA010000001">
    <property type="protein sequence ID" value="MCY1078414.1"/>
    <property type="molecule type" value="Genomic_DNA"/>
</dbReference>
<dbReference type="Gene3D" id="1.10.510.10">
    <property type="entry name" value="Transferase(Phosphotransferase) domain 1"/>
    <property type="match status" value="1"/>
</dbReference>
<dbReference type="InterPro" id="IPR041664">
    <property type="entry name" value="AAA_16"/>
</dbReference>
<proteinExistence type="predicted"/>
<accession>A0ABT4ABX7</accession>
<keyword evidence="9" id="KW-1185">Reference proteome</keyword>
<dbReference type="Proteomes" id="UP001207654">
    <property type="component" value="Unassembled WGS sequence"/>
</dbReference>
<dbReference type="InterPro" id="IPR011009">
    <property type="entry name" value="Kinase-like_dom_sf"/>
</dbReference>
<dbReference type="Gene3D" id="3.30.70.1230">
    <property type="entry name" value="Nucleotide cyclase"/>
    <property type="match status" value="1"/>
</dbReference>
<comment type="caution">
    <text evidence="8">The sequence shown here is derived from an EMBL/GenBank/DDBJ whole genome shotgun (WGS) entry which is preliminary data.</text>
</comment>
<dbReference type="SUPFAM" id="SSF52540">
    <property type="entry name" value="P-loop containing nucleoside triphosphate hydrolases"/>
    <property type="match status" value="1"/>
</dbReference>
<dbReference type="PANTHER" id="PTHR16305">
    <property type="entry name" value="TESTICULAR SOLUBLE ADENYLYL CYCLASE"/>
    <property type="match status" value="1"/>
</dbReference>
<dbReference type="Gene3D" id="1.25.40.10">
    <property type="entry name" value="Tetratricopeptide repeat domain"/>
    <property type="match status" value="1"/>
</dbReference>
<evidence type="ECO:0000256" key="1">
    <source>
        <dbReference type="ARBA" id="ARBA00004167"/>
    </source>
</evidence>
<dbReference type="InterPro" id="IPR001054">
    <property type="entry name" value="A/G_cyclase"/>
</dbReference>
<keyword evidence="8" id="KW-0808">Transferase</keyword>
<evidence type="ECO:0000259" key="7">
    <source>
        <dbReference type="PROSITE" id="PS50125"/>
    </source>
</evidence>
<keyword evidence="8" id="KW-0418">Kinase</keyword>
<dbReference type="PANTHER" id="PTHR16305:SF28">
    <property type="entry name" value="GUANYLATE CYCLASE DOMAIN-CONTAINING PROTEIN"/>
    <property type="match status" value="1"/>
</dbReference>
<dbReference type="SMART" id="SM00220">
    <property type="entry name" value="S_TKc"/>
    <property type="match status" value="1"/>
</dbReference>
<evidence type="ECO:0000256" key="5">
    <source>
        <dbReference type="SAM" id="MobiDB-lite"/>
    </source>
</evidence>
<dbReference type="CDD" id="cd07302">
    <property type="entry name" value="CHD"/>
    <property type="match status" value="1"/>
</dbReference>
<dbReference type="InterPro" id="IPR000719">
    <property type="entry name" value="Prot_kinase_dom"/>
</dbReference>
<dbReference type="SUPFAM" id="SSF48452">
    <property type="entry name" value="TPR-like"/>
    <property type="match status" value="1"/>
</dbReference>
<dbReference type="SUPFAM" id="SSF55073">
    <property type="entry name" value="Nucleotide cyclase"/>
    <property type="match status" value="1"/>
</dbReference>
<feature type="domain" description="Guanylate cyclase" evidence="7">
    <location>
        <begin position="392"/>
        <end position="487"/>
    </location>
</feature>
<dbReference type="InterPro" id="IPR008271">
    <property type="entry name" value="Ser/Thr_kinase_AS"/>
</dbReference>
<dbReference type="GO" id="GO:0016301">
    <property type="term" value="F:kinase activity"/>
    <property type="evidence" value="ECO:0007669"/>
    <property type="project" value="UniProtKB-KW"/>
</dbReference>
<dbReference type="Pfam" id="PF13191">
    <property type="entry name" value="AAA_16"/>
    <property type="match status" value="1"/>
</dbReference>
<evidence type="ECO:0000313" key="8">
    <source>
        <dbReference type="EMBL" id="MCY1078414.1"/>
    </source>
</evidence>
<dbReference type="InterPro" id="IPR029787">
    <property type="entry name" value="Nucleotide_cyclase"/>
</dbReference>
<feature type="binding site" evidence="4">
    <location>
        <position position="109"/>
    </location>
    <ligand>
        <name>ATP</name>
        <dbReference type="ChEBI" id="CHEBI:30616"/>
    </ligand>
</feature>
<dbReference type="InterPro" id="IPR011990">
    <property type="entry name" value="TPR-like_helical_dom_sf"/>
</dbReference>
<evidence type="ECO:0000313" key="9">
    <source>
        <dbReference type="Proteomes" id="UP001207654"/>
    </source>
</evidence>
<gene>
    <name evidence="8" type="ORF">OV287_28455</name>
</gene>
<dbReference type="PROSITE" id="PS50011">
    <property type="entry name" value="PROTEIN_KINASE_DOM"/>
    <property type="match status" value="1"/>
</dbReference>
<dbReference type="Pfam" id="PF00069">
    <property type="entry name" value="Pkinase"/>
    <property type="match status" value="1"/>
</dbReference>
<feature type="region of interest" description="Disordered" evidence="5">
    <location>
        <begin position="1"/>
        <end position="47"/>
    </location>
</feature>
<dbReference type="InterPro" id="IPR017441">
    <property type="entry name" value="Protein_kinase_ATP_BS"/>
</dbReference>
<dbReference type="InterPro" id="IPR019734">
    <property type="entry name" value="TPR_rpt"/>
</dbReference>
<dbReference type="Gene3D" id="3.30.200.20">
    <property type="entry name" value="Phosphorylase Kinase, domain 1"/>
    <property type="match status" value="1"/>
</dbReference>
<dbReference type="InterPro" id="IPR027417">
    <property type="entry name" value="P-loop_NTPase"/>
</dbReference>
<keyword evidence="3 4" id="KW-0067">ATP-binding</keyword>
<protein>
    <submittedName>
        <fullName evidence="8">Protein kinase</fullName>
    </submittedName>
</protein>
<dbReference type="CDD" id="cd14014">
    <property type="entry name" value="STKc_PknB_like"/>
    <property type="match status" value="1"/>
</dbReference>
<name>A0ABT4ABX7_9BACT</name>